<dbReference type="InterPro" id="IPR032586">
    <property type="entry name" value="UxaE"/>
</dbReference>
<feature type="binding site" evidence="1">
    <location>
        <position position="163"/>
    </location>
    <ligand>
        <name>a divalent metal cation</name>
        <dbReference type="ChEBI" id="CHEBI:60240"/>
    </ligand>
</feature>
<feature type="active site" description="Proton donor" evidence="1">
    <location>
        <position position="266"/>
    </location>
</feature>
<evidence type="ECO:0000256" key="1">
    <source>
        <dbReference type="HAMAP-Rule" id="MF_02243"/>
    </source>
</evidence>
<comment type="cofactor">
    <cofactor evidence="1">
        <name>a divalent metal cation</name>
        <dbReference type="ChEBI" id="CHEBI:60240"/>
    </cofactor>
</comment>
<keyword evidence="3" id="KW-1185">Reference proteome</keyword>
<reference evidence="2" key="1">
    <citation type="submission" date="2020-08" db="EMBL/GenBank/DDBJ databases">
        <title>Genome public.</title>
        <authorList>
            <person name="Liu C."/>
            <person name="Sun Q."/>
        </authorList>
    </citation>
    <scope>NUCLEOTIDE SEQUENCE</scope>
    <source>
        <strain evidence="2">BX7</strain>
    </source>
</reference>
<keyword evidence="1" id="KW-0413">Isomerase</keyword>
<feature type="binding site" evidence="1">
    <location>
        <position position="308"/>
    </location>
    <ligand>
        <name>a divalent metal cation</name>
        <dbReference type="ChEBI" id="CHEBI:60240"/>
    </ligand>
</feature>
<dbReference type="RefSeq" id="WP_249298772.1">
    <property type="nucleotide sequence ID" value="NZ_JACRSP010000001.1"/>
</dbReference>
<feature type="active site" description="Proton acceptor" evidence="1">
    <location>
        <position position="162"/>
    </location>
</feature>
<comment type="function">
    <text evidence="1">Catalyzes the epimerization of D-tagaturonate (D-TagA) to D-fructuronate (D-FruA).</text>
</comment>
<dbReference type="Pfam" id="PF16257">
    <property type="entry name" value="UxaE"/>
    <property type="match status" value="1"/>
</dbReference>
<keyword evidence="1" id="KW-0479">Metal-binding</keyword>
<evidence type="ECO:0000313" key="3">
    <source>
        <dbReference type="Proteomes" id="UP000620366"/>
    </source>
</evidence>
<dbReference type="HAMAP" id="MF_02243">
    <property type="entry name" value="UxaE"/>
    <property type="match status" value="1"/>
</dbReference>
<organism evidence="2 3">
    <name type="scientific">Feifania hominis</name>
    <dbReference type="NCBI Taxonomy" id="2763660"/>
    <lineage>
        <taxon>Bacteria</taxon>
        <taxon>Bacillati</taxon>
        <taxon>Bacillota</taxon>
        <taxon>Clostridia</taxon>
        <taxon>Eubacteriales</taxon>
        <taxon>Feifaniaceae</taxon>
        <taxon>Feifania</taxon>
    </lineage>
</organism>
<proteinExistence type="inferred from homology"/>
<feature type="binding site" evidence="1">
    <location>
        <position position="340"/>
    </location>
    <ligand>
        <name>a divalent metal cation</name>
        <dbReference type="ChEBI" id="CHEBI:60240"/>
    </ligand>
</feature>
<dbReference type="GO" id="GO:0046872">
    <property type="term" value="F:metal ion binding"/>
    <property type="evidence" value="ECO:0007669"/>
    <property type="project" value="UniProtKB-UniRule"/>
</dbReference>
<dbReference type="AlphaFoldDB" id="A0A926DC66"/>
<comment type="catalytic activity">
    <reaction evidence="1">
        <text>keto-D-tagaturonate = keto-D-fructuronate</text>
        <dbReference type="Rhea" id="RHEA:51656"/>
        <dbReference type="ChEBI" id="CHEBI:17886"/>
        <dbReference type="ChEBI" id="CHEBI:59881"/>
        <dbReference type="EC" id="5.1.2.7"/>
    </reaction>
</comment>
<comment type="similarity">
    <text evidence="1">Belongs to the UxaE family.</text>
</comment>
<gene>
    <name evidence="1" type="primary">uxaE</name>
    <name evidence="2" type="ORF">H8695_00285</name>
</gene>
<dbReference type="GO" id="GO:0016856">
    <property type="term" value="F:racemase and epimerase activity, acting on hydroxy acids and derivatives"/>
    <property type="evidence" value="ECO:0007669"/>
    <property type="project" value="UniProtKB-UniRule"/>
</dbReference>
<protein>
    <recommendedName>
        <fullName evidence="1">Tagaturonate/fructuronate epimerase</fullName>
        <shortName evidence="1">D-TagA/D-FruA epimerase</shortName>
        <ecNumber evidence="1">5.1.2.7</ecNumber>
    </recommendedName>
</protein>
<dbReference type="EC" id="5.1.2.7" evidence="1"/>
<dbReference type="EMBL" id="JACRSP010000001">
    <property type="protein sequence ID" value="MBC8535134.1"/>
    <property type="molecule type" value="Genomic_DNA"/>
</dbReference>
<dbReference type="Proteomes" id="UP000620366">
    <property type="component" value="Unassembled WGS sequence"/>
</dbReference>
<comment type="caution">
    <text evidence="2">The sequence shown here is derived from an EMBL/GenBank/DDBJ whole genome shotgun (WGS) entry which is preliminary data.</text>
</comment>
<name>A0A926DC66_9FIRM</name>
<sequence length="489" mass="55095">MKRALLEFARQGFPVSKANEFGVYPGSVSRFDNAVVFMADCGSRDALVVFGDDMGFAGKSEDGFLLCELSHSNAVRLREVFAYTAPRALLHSACTMGLGDRLGIATDGHIAAVEGYSVLPVFAQQSMRELKLTGRTYDDVLDSATFAVFRRGYKKGFGADGDHLKTLEEIEYALRCGYSMITLDCSEYIDNTVQGMSAGEVKEAFCPQPERDCLYLNREFVLGGERLFFDEDTFCRGVLIYDAALKFIDTVYRRTIVNASRPIDFEISIDETATVTHPLHHYFIARELQRLGIKVATVAPRFCGEFQKGIDYIGDTAQFERELTIHADIAQQFGYKLSVHSGSDKFRIFEIVGRVTEGRFHIKTAGTSWLEAIKAVAVKAPALYREIHAYALESAFDEARKFYHVTTDLSRIPPLDSLSDEQLPKLFSNSDARQLIHITYGHILGAKSPDGSYRFRERLYSLWRREREFCDTLLKEHIGAHLEQLTKTQ</sequence>
<evidence type="ECO:0000313" key="2">
    <source>
        <dbReference type="EMBL" id="MBC8535134.1"/>
    </source>
</evidence>
<accession>A0A926DC66</accession>